<keyword evidence="1" id="KW-0436">Ligase</keyword>
<reference evidence="2 3" key="1">
    <citation type="submission" date="2020-10" db="EMBL/GenBank/DDBJ databases">
        <title>Ca. Dormibacterota MAGs.</title>
        <authorList>
            <person name="Montgomery K."/>
        </authorList>
    </citation>
    <scope>NUCLEOTIDE SEQUENCE [LARGE SCALE GENOMIC DNA]</scope>
    <source>
        <strain evidence="2">Mitchell_Peninsula_5</strain>
    </source>
</reference>
<dbReference type="InterPro" id="IPR003837">
    <property type="entry name" value="GatC"/>
</dbReference>
<dbReference type="HAMAP" id="MF_00122">
    <property type="entry name" value="GatC"/>
    <property type="match status" value="1"/>
</dbReference>
<dbReference type="InterPro" id="IPR036113">
    <property type="entry name" value="Asp/Glu-ADT_sf_sub_c"/>
</dbReference>
<dbReference type="EMBL" id="JAEKNN010000061">
    <property type="protein sequence ID" value="MBJ7610319.1"/>
    <property type="molecule type" value="Genomic_DNA"/>
</dbReference>
<evidence type="ECO:0000313" key="2">
    <source>
        <dbReference type="EMBL" id="MBJ7610319.1"/>
    </source>
</evidence>
<dbReference type="EC" id="6.3.5.-" evidence="1"/>
<comment type="subunit">
    <text evidence="1">Heterotrimer of A, B and C subunits.</text>
</comment>
<evidence type="ECO:0000256" key="1">
    <source>
        <dbReference type="HAMAP-Rule" id="MF_00122"/>
    </source>
</evidence>
<dbReference type="Pfam" id="PF02686">
    <property type="entry name" value="GatC"/>
    <property type="match status" value="1"/>
</dbReference>
<evidence type="ECO:0000313" key="3">
    <source>
        <dbReference type="Proteomes" id="UP000614410"/>
    </source>
</evidence>
<accession>A0A934KGT5</accession>
<dbReference type="GO" id="GO:0006412">
    <property type="term" value="P:translation"/>
    <property type="evidence" value="ECO:0007669"/>
    <property type="project" value="UniProtKB-UniRule"/>
</dbReference>
<dbReference type="AlphaFoldDB" id="A0A934KGT5"/>
<keyword evidence="1" id="KW-0648">Protein biosynthesis</keyword>
<protein>
    <recommendedName>
        <fullName evidence="1">Aspartyl/glutamyl-tRNA(Asn/Gln) amidotransferase subunit C</fullName>
        <shortName evidence="1">Asp/Glu-ADT subunit C</shortName>
        <ecNumber evidence="1">6.3.5.-</ecNumber>
    </recommendedName>
</protein>
<proteinExistence type="inferred from homology"/>
<sequence>MPLSPDDVAHVAMLARLGLSEEERHRIGLQLDVILEHISALERADISDIPETAQVGNLVNVWRDDEPAPSLSQQEALVNAPDTDGEYFKVGAIQE</sequence>
<dbReference type="SUPFAM" id="SSF141000">
    <property type="entry name" value="Glu-tRNAGln amidotransferase C subunit"/>
    <property type="match status" value="1"/>
</dbReference>
<dbReference type="Gene3D" id="1.10.20.60">
    <property type="entry name" value="Glu-tRNAGln amidotransferase C subunit, N-terminal domain"/>
    <property type="match status" value="1"/>
</dbReference>
<comment type="caution">
    <text evidence="2">The sequence shown here is derived from an EMBL/GenBank/DDBJ whole genome shotgun (WGS) entry which is preliminary data.</text>
</comment>
<dbReference type="NCBIfam" id="TIGR00135">
    <property type="entry name" value="gatC"/>
    <property type="match status" value="1"/>
</dbReference>
<comment type="similarity">
    <text evidence="1">Belongs to the GatC family.</text>
</comment>
<name>A0A934KGT5_9BACT</name>
<dbReference type="GO" id="GO:0006450">
    <property type="term" value="P:regulation of translational fidelity"/>
    <property type="evidence" value="ECO:0007669"/>
    <property type="project" value="InterPro"/>
</dbReference>
<dbReference type="Proteomes" id="UP000614410">
    <property type="component" value="Unassembled WGS sequence"/>
</dbReference>
<keyword evidence="1" id="KW-0547">Nucleotide-binding</keyword>
<dbReference type="GO" id="GO:0005524">
    <property type="term" value="F:ATP binding"/>
    <property type="evidence" value="ECO:0007669"/>
    <property type="project" value="UniProtKB-KW"/>
</dbReference>
<comment type="catalytic activity">
    <reaction evidence="1">
        <text>L-aspartyl-tRNA(Asn) + L-glutamine + ATP + H2O = L-asparaginyl-tRNA(Asn) + L-glutamate + ADP + phosphate + 2 H(+)</text>
        <dbReference type="Rhea" id="RHEA:14513"/>
        <dbReference type="Rhea" id="RHEA-COMP:9674"/>
        <dbReference type="Rhea" id="RHEA-COMP:9677"/>
        <dbReference type="ChEBI" id="CHEBI:15377"/>
        <dbReference type="ChEBI" id="CHEBI:15378"/>
        <dbReference type="ChEBI" id="CHEBI:29985"/>
        <dbReference type="ChEBI" id="CHEBI:30616"/>
        <dbReference type="ChEBI" id="CHEBI:43474"/>
        <dbReference type="ChEBI" id="CHEBI:58359"/>
        <dbReference type="ChEBI" id="CHEBI:78515"/>
        <dbReference type="ChEBI" id="CHEBI:78516"/>
        <dbReference type="ChEBI" id="CHEBI:456216"/>
    </reaction>
</comment>
<comment type="function">
    <text evidence="1">Allows the formation of correctly charged Asn-tRNA(Asn) or Gln-tRNA(Gln) through the transamidation of misacylated Asp-tRNA(Asn) or Glu-tRNA(Gln) in organisms which lack either or both of asparaginyl-tRNA or glutaminyl-tRNA synthetases. The reaction takes place in the presence of glutamine and ATP through an activated phospho-Asp-tRNA(Asn) or phospho-Glu-tRNA(Gln).</text>
</comment>
<organism evidence="2 3">
    <name type="scientific">Candidatus Amunia macphersoniae</name>
    <dbReference type="NCBI Taxonomy" id="3127014"/>
    <lineage>
        <taxon>Bacteria</taxon>
        <taxon>Bacillati</taxon>
        <taxon>Candidatus Dormiibacterota</taxon>
        <taxon>Candidatus Dormibacteria</taxon>
        <taxon>Candidatus Aeolococcales</taxon>
        <taxon>Candidatus Aeolococcaceae</taxon>
        <taxon>Candidatus Amunia</taxon>
    </lineage>
</organism>
<gene>
    <name evidence="1 2" type="primary">gatC</name>
    <name evidence="2" type="ORF">JF887_12945</name>
</gene>
<comment type="catalytic activity">
    <reaction evidence="1">
        <text>L-glutamyl-tRNA(Gln) + L-glutamine + ATP + H2O = L-glutaminyl-tRNA(Gln) + L-glutamate + ADP + phosphate + H(+)</text>
        <dbReference type="Rhea" id="RHEA:17521"/>
        <dbReference type="Rhea" id="RHEA-COMP:9681"/>
        <dbReference type="Rhea" id="RHEA-COMP:9684"/>
        <dbReference type="ChEBI" id="CHEBI:15377"/>
        <dbReference type="ChEBI" id="CHEBI:15378"/>
        <dbReference type="ChEBI" id="CHEBI:29985"/>
        <dbReference type="ChEBI" id="CHEBI:30616"/>
        <dbReference type="ChEBI" id="CHEBI:43474"/>
        <dbReference type="ChEBI" id="CHEBI:58359"/>
        <dbReference type="ChEBI" id="CHEBI:78520"/>
        <dbReference type="ChEBI" id="CHEBI:78521"/>
        <dbReference type="ChEBI" id="CHEBI:456216"/>
    </reaction>
</comment>
<dbReference type="GO" id="GO:0050567">
    <property type="term" value="F:glutaminyl-tRNA synthase (glutamine-hydrolyzing) activity"/>
    <property type="evidence" value="ECO:0007669"/>
    <property type="project" value="UniProtKB-UniRule"/>
</dbReference>
<keyword evidence="1" id="KW-0067">ATP-binding</keyword>